<evidence type="ECO:0000256" key="1">
    <source>
        <dbReference type="ARBA" id="ARBA00004953"/>
    </source>
</evidence>
<reference evidence="6 7" key="1">
    <citation type="submission" date="2011-11" db="EMBL/GenBank/DDBJ databases">
        <title>The Noncontiguous Finished genome of Jonquetella anthropi DSM 22815.</title>
        <authorList>
            <consortium name="US DOE Joint Genome Institute (JGI-PGF)"/>
            <person name="Lucas S."/>
            <person name="Copeland A."/>
            <person name="Lapidus A."/>
            <person name="Glavina del Rio T."/>
            <person name="Dalin E."/>
            <person name="Tice H."/>
            <person name="Bruce D."/>
            <person name="Goodwin L."/>
            <person name="Pitluck S."/>
            <person name="Peters L."/>
            <person name="Mikhailova N."/>
            <person name="Held B."/>
            <person name="Kyrpides N."/>
            <person name="Mavromatis K."/>
            <person name="Ivanova N."/>
            <person name="Markowitz V."/>
            <person name="Cheng J.-F."/>
            <person name="Hugenholtz P."/>
            <person name="Woyke T."/>
            <person name="Wu D."/>
            <person name="Gronow S."/>
            <person name="Wellnitz S."/>
            <person name="Brambilla E."/>
            <person name="Klenk H.-P."/>
            <person name="Eisen J.A."/>
        </authorList>
    </citation>
    <scope>NUCLEOTIDE SEQUENCE [LARGE SCALE GENOMIC DNA]</scope>
    <source>
        <strain evidence="6 7">DSM 22815</strain>
    </source>
</reference>
<dbReference type="InterPro" id="IPR036588">
    <property type="entry name" value="CobH/CbiC_sf"/>
</dbReference>
<dbReference type="PANTHER" id="PTHR43588:SF1">
    <property type="entry name" value="COBALT-PRECORRIN-8 METHYLMUTASE"/>
    <property type="match status" value="1"/>
</dbReference>
<keyword evidence="7" id="KW-1185">Reference proteome</keyword>
<evidence type="ECO:0000256" key="2">
    <source>
        <dbReference type="ARBA" id="ARBA00009774"/>
    </source>
</evidence>
<dbReference type="GO" id="GO:0009236">
    <property type="term" value="P:cobalamin biosynthetic process"/>
    <property type="evidence" value="ECO:0007669"/>
    <property type="project" value="UniProtKB-UniPathway"/>
</dbReference>
<proteinExistence type="inferred from homology"/>
<dbReference type="EMBL" id="CM001376">
    <property type="protein sequence ID" value="EHM12491.1"/>
    <property type="molecule type" value="Genomic_DNA"/>
</dbReference>
<feature type="domain" description="Cobalamin biosynthesis precorrin-8X methylmutase CobH/CbiC" evidence="5">
    <location>
        <begin position="10"/>
        <end position="205"/>
    </location>
</feature>
<dbReference type="HOGENOM" id="CLU_084703_1_1_0"/>
<dbReference type="UniPathway" id="UPA00148"/>
<dbReference type="PANTHER" id="PTHR43588">
    <property type="entry name" value="COBALT-PRECORRIN-8 METHYLMUTASE"/>
    <property type="match status" value="1"/>
</dbReference>
<comment type="similarity">
    <text evidence="2">Belongs to the CobH/CbiC family.</text>
</comment>
<evidence type="ECO:0000259" key="5">
    <source>
        <dbReference type="Pfam" id="PF02570"/>
    </source>
</evidence>
<dbReference type="Proteomes" id="UP000003806">
    <property type="component" value="Chromosome"/>
</dbReference>
<dbReference type="InterPro" id="IPR003722">
    <property type="entry name" value="Cbl_synth_CobH/CbiC"/>
</dbReference>
<dbReference type="AlphaFoldDB" id="H0ULM6"/>
<keyword evidence="4 6" id="KW-0413">Isomerase</keyword>
<dbReference type="Pfam" id="PF02570">
    <property type="entry name" value="CbiC"/>
    <property type="match status" value="1"/>
</dbReference>
<comment type="pathway">
    <text evidence="1">Cofactor biosynthesis; adenosylcobalamin biosynthesis.</text>
</comment>
<accession>H0ULM6</accession>
<dbReference type="SUPFAM" id="SSF63965">
    <property type="entry name" value="Precorrin-8X methylmutase CbiC/CobH"/>
    <property type="match status" value="1"/>
</dbReference>
<protein>
    <submittedName>
        <fullName evidence="6">Precorrin isomerase</fullName>
    </submittedName>
</protein>
<dbReference type="GO" id="GO:0016993">
    <property type="term" value="F:precorrin-8X methylmutase activity"/>
    <property type="evidence" value="ECO:0007669"/>
    <property type="project" value="InterPro"/>
</dbReference>
<evidence type="ECO:0000313" key="7">
    <source>
        <dbReference type="Proteomes" id="UP000003806"/>
    </source>
</evidence>
<evidence type="ECO:0000313" key="6">
    <source>
        <dbReference type="EMBL" id="EHM12491.1"/>
    </source>
</evidence>
<organism evidence="6 7">
    <name type="scientific">Jonquetella anthropi DSM 22815</name>
    <dbReference type="NCBI Taxonomy" id="885272"/>
    <lineage>
        <taxon>Bacteria</taxon>
        <taxon>Thermotogati</taxon>
        <taxon>Synergistota</taxon>
        <taxon>Synergistia</taxon>
        <taxon>Synergistales</taxon>
        <taxon>Dethiosulfovibrionaceae</taxon>
        <taxon>Jonquetella</taxon>
    </lineage>
</organism>
<keyword evidence="3" id="KW-0169">Cobalamin biosynthesis</keyword>
<dbReference type="STRING" id="885272.JonanDRAFT_0056"/>
<evidence type="ECO:0000256" key="4">
    <source>
        <dbReference type="ARBA" id="ARBA00023235"/>
    </source>
</evidence>
<gene>
    <name evidence="6" type="ORF">JonanDRAFT_0056</name>
</gene>
<dbReference type="eggNOG" id="COG2082">
    <property type="taxonomic scope" value="Bacteria"/>
</dbReference>
<name>H0ULM6_9BACT</name>
<sequence>MIQFLPPDAIERRSFEIILEEMGDRAKLIPADQLSLFQRVIHTSADFDYLDNLFVSPDAVSSGRRALSNGATVVTDTNMAKSGISSHAMNLLGCKVVCRMADPDVAREAKERGVTRAVVSMERAARETPEAIFAIGNAPTALVELCRLVQAGQVRPALLIGVPVGFVNVVESKEMAKALDVPRIIAMGRKGGSNVAAAIVNALAYGLTR</sequence>
<dbReference type="RefSeq" id="WP_008522300.1">
    <property type="nucleotide sequence ID" value="NZ_CM001376.1"/>
</dbReference>
<evidence type="ECO:0000256" key="3">
    <source>
        <dbReference type="ARBA" id="ARBA00022573"/>
    </source>
</evidence>
<dbReference type="Gene3D" id="3.40.50.10230">
    <property type="entry name" value="Cobalamin biosynthesis CobH/CbiC, precorrin-8X methylmutase"/>
    <property type="match status" value="1"/>
</dbReference>